<dbReference type="Proteomes" id="UP000249363">
    <property type="component" value="Unassembled WGS sequence"/>
</dbReference>
<dbReference type="AlphaFoldDB" id="A0A364KNE3"/>
<proteinExistence type="predicted"/>
<comment type="caution">
    <text evidence="1">The sequence shown here is derived from an EMBL/GenBank/DDBJ whole genome shotgun (WGS) entry which is preliminary data.</text>
</comment>
<sequence>MSHEFSQEVMEFLSLWHLRLGHSPLEAIVAMADGAATGMNLPANMPSMADLDPYREHLNCSACLSVHGSASGPDPDQA</sequence>
<keyword evidence="2" id="KW-1185">Reference proteome</keyword>
<name>A0A364KNE3_TALAM</name>
<evidence type="ECO:0000313" key="1">
    <source>
        <dbReference type="EMBL" id="RAO65070.1"/>
    </source>
</evidence>
<dbReference type="OrthoDB" id="4658295at2759"/>
<dbReference type="GeneID" id="63790299"/>
<dbReference type="EMBL" id="MIKG01000001">
    <property type="protein sequence ID" value="RAO65070.1"/>
    <property type="molecule type" value="Genomic_DNA"/>
</dbReference>
<accession>A0A364KNE3</accession>
<dbReference type="RefSeq" id="XP_040729587.1">
    <property type="nucleotide sequence ID" value="XM_040873079.1"/>
</dbReference>
<gene>
    <name evidence="1" type="ORF">BHQ10_001082</name>
</gene>
<reference evidence="1 2" key="1">
    <citation type="journal article" date="2017" name="Biotechnol. Biofuels">
        <title>Differential beta-glucosidase expression as a function of carbon source availability in Talaromyces amestolkiae: a genomic and proteomic approach.</title>
        <authorList>
            <person name="de Eugenio L.I."/>
            <person name="Mendez-Liter J.A."/>
            <person name="Nieto-Dominguez M."/>
            <person name="Alonso L."/>
            <person name="Gil-Munoz J."/>
            <person name="Barriuso J."/>
            <person name="Prieto A."/>
            <person name="Martinez M.J."/>
        </authorList>
    </citation>
    <scope>NUCLEOTIDE SEQUENCE [LARGE SCALE GENOMIC DNA]</scope>
    <source>
        <strain evidence="1 2">CIB</strain>
    </source>
</reference>
<organism evidence="1 2">
    <name type="scientific">Talaromyces amestolkiae</name>
    <dbReference type="NCBI Taxonomy" id="1196081"/>
    <lineage>
        <taxon>Eukaryota</taxon>
        <taxon>Fungi</taxon>
        <taxon>Dikarya</taxon>
        <taxon>Ascomycota</taxon>
        <taxon>Pezizomycotina</taxon>
        <taxon>Eurotiomycetes</taxon>
        <taxon>Eurotiomycetidae</taxon>
        <taxon>Eurotiales</taxon>
        <taxon>Trichocomaceae</taxon>
        <taxon>Talaromyces</taxon>
        <taxon>Talaromyces sect. Talaromyces</taxon>
    </lineage>
</organism>
<protein>
    <submittedName>
        <fullName evidence="1">Uncharacterized protein</fullName>
    </submittedName>
</protein>
<evidence type="ECO:0000313" key="2">
    <source>
        <dbReference type="Proteomes" id="UP000249363"/>
    </source>
</evidence>